<keyword evidence="10" id="KW-1185">Reference proteome</keyword>
<sequence>MPSVDSNSPLRLAFPASDIPTECFSLLGDEYELRPLASTDYARGFNEVLSCLVETPDLGEAAWLERFDAMVAANGTYFPIVIVSKSTDRIVAMGSVVVELKFFRGLTRVGHVEDIVVNTKLHSKGLGKVIVSTVMKIAEAKGCSNIILNCSDEKKRELDPSIKAHRLDSSADKTFALGVESLLRKVRLLLQRIADGEEDPLSIYGPPLMPDKRALDARDGPAAPTKRLTPHNDTDSAPDAILGSLKHPRMTGIPAGTSPYAAAPPFQQPTPLCSFSFDEQRRLWQDDRCKRFYRGPPAYTNRHPVQTRAPAVFGADLNYAMDRYVQRDESMPEHLDALVAALQHRTETASAEVRDEVDQERRRAGVVTWRGIITKICTAYEQSASARFADPLDLNAMMVDGTLYLEEHVSASARAEKQRKEADAAMKRFGYYGYAFESYCTVDDAAQVSHARSNDGEPEGWSGDVNTNVQWCCVVKTKLGSNRLIIGGEVDAVLPSHHGREEMVELKTSMQITSAHRNAAKAAVEQERFEKKLLKFFLQSYLLGIGKIVVGFRDFHGLLTTHQEFETLRIPRMVRAGHPVPGQFDAGGQPVLRERSVWEPKDTLGFGDQILSFIRDVVSKHTASSPPADDVDGKIEHAVFRVTFHAPFEHVEIRALSQSEVHDEVQDKRQSGDRVGFLPRRFYEFVRARARQSEAE</sequence>
<evidence type="ECO:0000256" key="1">
    <source>
        <dbReference type="ARBA" id="ARBA00001968"/>
    </source>
</evidence>
<keyword evidence="6" id="KW-0547">Nucleotide-binding</keyword>
<protein>
    <recommendedName>
        <fullName evidence="6">Decapping nuclease</fullName>
        <ecNumber evidence="6">3.6.1.-</ecNumber>
    </recommendedName>
</protein>
<evidence type="ECO:0000256" key="3">
    <source>
        <dbReference type="ARBA" id="ARBA00044676"/>
    </source>
</evidence>
<evidence type="ECO:0000256" key="4">
    <source>
        <dbReference type="ARBA" id="ARBA00044692"/>
    </source>
</evidence>
<dbReference type="HOGENOM" id="CLU_024877_1_2_1"/>
<dbReference type="GO" id="GO:0016747">
    <property type="term" value="F:acyltransferase activity, transferring groups other than amino-acyl groups"/>
    <property type="evidence" value="ECO:0007669"/>
    <property type="project" value="InterPro"/>
</dbReference>
<dbReference type="PANTHER" id="PTHR12395">
    <property type="entry name" value="DOM-3 RELATED"/>
    <property type="match status" value="1"/>
</dbReference>
<evidence type="ECO:0000256" key="2">
    <source>
        <dbReference type="ARBA" id="ARBA00006562"/>
    </source>
</evidence>
<evidence type="ECO:0000256" key="5">
    <source>
        <dbReference type="ARBA" id="ARBA00048124"/>
    </source>
</evidence>
<dbReference type="GO" id="GO:0000166">
    <property type="term" value="F:nucleotide binding"/>
    <property type="evidence" value="ECO:0007669"/>
    <property type="project" value="UniProtKB-KW"/>
</dbReference>
<keyword evidence="6" id="KW-0694">RNA-binding</keyword>
<dbReference type="InterPro" id="IPR039039">
    <property type="entry name" value="RAI1-like_fam"/>
</dbReference>
<dbReference type="AlphaFoldDB" id="A0A081CET3"/>
<evidence type="ECO:0000313" key="10">
    <source>
        <dbReference type="Proteomes" id="UP000053758"/>
    </source>
</evidence>
<evidence type="ECO:0000313" key="9">
    <source>
        <dbReference type="EMBL" id="GAK65179.1"/>
    </source>
</evidence>
<comment type="function">
    <text evidence="6">Decapping enzyme for NAD-capped RNAs: specifically hydrolyzes the nicotinamide adenine dinucleotide (NAD) cap from a subset of RNAs by removing the entire NAD moiety from the 5'-end of an NAD-capped RNA.</text>
</comment>
<comment type="subcellular location">
    <subcellularLocation>
        <location evidence="6">Nucleus</location>
    </subcellularLocation>
</comment>
<name>A0A081CET3_PSEA2</name>
<dbReference type="GO" id="GO:0034353">
    <property type="term" value="F:mRNA 5'-diphosphatase activity"/>
    <property type="evidence" value="ECO:0007669"/>
    <property type="project" value="TreeGrafter"/>
</dbReference>
<comment type="catalytic activity">
    <reaction evidence="3">
        <text>a 5'-end (N(7)-methyl 5'-triphosphoguanosine)-ribonucleoside-ribonucleotide in mRNA + H2O = a (N(7)-methyl 5'-triphosphoguanosine)-nucleoside + a 5'-end phospho-ribonucleoside in mRNA + H(+)</text>
        <dbReference type="Rhea" id="RHEA:66928"/>
        <dbReference type="Rhea" id="RHEA-COMP:15692"/>
        <dbReference type="Rhea" id="RHEA-COMP:17313"/>
        <dbReference type="ChEBI" id="CHEBI:15377"/>
        <dbReference type="ChEBI" id="CHEBI:15378"/>
        <dbReference type="ChEBI" id="CHEBI:138282"/>
        <dbReference type="ChEBI" id="CHEBI:172876"/>
        <dbReference type="ChEBI" id="CHEBI:172877"/>
    </reaction>
    <physiologicalReaction direction="left-to-right" evidence="3">
        <dbReference type="Rhea" id="RHEA:66929"/>
    </physiologicalReaction>
</comment>
<dbReference type="CDD" id="cd04301">
    <property type="entry name" value="NAT_SF"/>
    <property type="match status" value="1"/>
</dbReference>
<evidence type="ECO:0000259" key="8">
    <source>
        <dbReference type="PROSITE" id="PS51186"/>
    </source>
</evidence>
<dbReference type="GO" id="GO:0004518">
    <property type="term" value="F:nuclease activity"/>
    <property type="evidence" value="ECO:0007669"/>
    <property type="project" value="UniProtKB-KW"/>
</dbReference>
<comment type="catalytic activity">
    <reaction evidence="5">
        <text>a 5'-end NAD(+)-phospho-ribonucleoside in mRNA + H2O = a 5'-end phospho-ribonucleoside in mRNA + NAD(+) + H(+)</text>
        <dbReference type="Rhea" id="RHEA:60880"/>
        <dbReference type="Rhea" id="RHEA-COMP:15692"/>
        <dbReference type="Rhea" id="RHEA-COMP:15698"/>
        <dbReference type="ChEBI" id="CHEBI:15377"/>
        <dbReference type="ChEBI" id="CHEBI:15378"/>
        <dbReference type="ChEBI" id="CHEBI:57540"/>
        <dbReference type="ChEBI" id="CHEBI:138282"/>
        <dbReference type="ChEBI" id="CHEBI:144029"/>
    </reaction>
    <physiologicalReaction direction="left-to-right" evidence="5">
        <dbReference type="Rhea" id="RHEA:60881"/>
    </physiologicalReaction>
</comment>
<dbReference type="PROSITE" id="PS51186">
    <property type="entry name" value="GNAT"/>
    <property type="match status" value="1"/>
</dbReference>
<evidence type="ECO:0000256" key="6">
    <source>
        <dbReference type="RuleBase" id="RU367113"/>
    </source>
</evidence>
<feature type="region of interest" description="Disordered" evidence="7">
    <location>
        <begin position="201"/>
        <end position="265"/>
    </location>
</feature>
<dbReference type="GeneID" id="26304210"/>
<accession>A0A081CET3</accession>
<dbReference type="GO" id="GO:0110155">
    <property type="term" value="P:NAD-cap decapping"/>
    <property type="evidence" value="ECO:0007669"/>
    <property type="project" value="TreeGrafter"/>
</dbReference>
<dbReference type="GO" id="GO:0000956">
    <property type="term" value="P:nuclear-transcribed mRNA catabolic process"/>
    <property type="evidence" value="ECO:0007669"/>
    <property type="project" value="TreeGrafter"/>
</dbReference>
<dbReference type="RefSeq" id="XP_014656383.1">
    <property type="nucleotide sequence ID" value="XM_014800897.1"/>
</dbReference>
<dbReference type="Pfam" id="PF00583">
    <property type="entry name" value="Acetyltransf_1"/>
    <property type="match status" value="1"/>
</dbReference>
<keyword evidence="6" id="KW-0479">Metal-binding</keyword>
<dbReference type="EMBL" id="DF830075">
    <property type="protein sequence ID" value="GAK65179.1"/>
    <property type="molecule type" value="Genomic_DNA"/>
</dbReference>
<dbReference type="PANTHER" id="PTHR12395:SF9">
    <property type="entry name" value="DECAPPING AND EXORIBONUCLEASE PROTEIN"/>
    <property type="match status" value="1"/>
</dbReference>
<dbReference type="InterPro" id="IPR013961">
    <property type="entry name" value="RAI1"/>
</dbReference>
<dbReference type="InterPro" id="IPR016181">
    <property type="entry name" value="Acyl_CoA_acyltransferase"/>
</dbReference>
<dbReference type="Gene3D" id="3.40.630.30">
    <property type="match status" value="1"/>
</dbReference>
<dbReference type="GO" id="GO:0005829">
    <property type="term" value="C:cytosol"/>
    <property type="evidence" value="ECO:0007669"/>
    <property type="project" value="TreeGrafter"/>
</dbReference>
<dbReference type="GO" id="GO:0005634">
    <property type="term" value="C:nucleus"/>
    <property type="evidence" value="ECO:0007669"/>
    <property type="project" value="UniProtKB-SubCell"/>
</dbReference>
<reference evidence="9" key="1">
    <citation type="submission" date="2014-07" db="EMBL/GenBank/DDBJ databases">
        <title>Draft genome sequence of the yeast Pseudozyma antarctica JCM 10317 known as a producer of lipase B which used in a wide range of industrial applications.</title>
        <authorList>
            <person name="Morita T."/>
            <person name="Saika A."/>
            <person name="Koike H."/>
        </authorList>
    </citation>
    <scope>NUCLEOTIDE SEQUENCE</scope>
    <source>
        <strain evidence="9">JCM 10317</strain>
    </source>
</reference>
<proteinExistence type="inferred from homology"/>
<dbReference type="EC" id="3.6.1.-" evidence="6"/>
<dbReference type="Proteomes" id="UP000053758">
    <property type="component" value="Unassembled WGS sequence"/>
</dbReference>
<keyword evidence="6" id="KW-0539">Nucleus</keyword>
<dbReference type="Pfam" id="PF08652">
    <property type="entry name" value="RAI1"/>
    <property type="match status" value="1"/>
</dbReference>
<feature type="domain" description="N-acetyltransferase" evidence="8">
    <location>
        <begin position="31"/>
        <end position="195"/>
    </location>
</feature>
<feature type="compositionally biased region" description="Basic and acidic residues" evidence="7">
    <location>
        <begin position="210"/>
        <end position="219"/>
    </location>
</feature>
<evidence type="ECO:0000256" key="7">
    <source>
        <dbReference type="SAM" id="MobiDB-lite"/>
    </source>
</evidence>
<dbReference type="GO" id="GO:0046872">
    <property type="term" value="F:metal ion binding"/>
    <property type="evidence" value="ECO:0007669"/>
    <property type="project" value="UniProtKB-KW"/>
</dbReference>
<comment type="catalytic activity">
    <reaction evidence="4">
        <text>a 5'-end triphospho-ribonucleoside in mRNA + H2O = a 5'-end phospho-ribonucleoside in mRNA + diphosphate + H(+)</text>
        <dbReference type="Rhea" id="RHEA:78683"/>
        <dbReference type="Rhea" id="RHEA-COMP:15692"/>
        <dbReference type="Rhea" id="RHEA-COMP:17164"/>
        <dbReference type="ChEBI" id="CHEBI:15377"/>
        <dbReference type="ChEBI" id="CHEBI:15378"/>
        <dbReference type="ChEBI" id="CHEBI:33019"/>
        <dbReference type="ChEBI" id="CHEBI:138282"/>
        <dbReference type="ChEBI" id="CHEBI:167618"/>
    </reaction>
    <physiologicalReaction direction="left-to-right" evidence="4">
        <dbReference type="Rhea" id="RHEA:78684"/>
    </physiologicalReaction>
</comment>
<dbReference type="SUPFAM" id="SSF55729">
    <property type="entry name" value="Acyl-CoA N-acyltransferases (Nat)"/>
    <property type="match status" value="1"/>
</dbReference>
<dbReference type="GO" id="GO:0003723">
    <property type="term" value="F:RNA binding"/>
    <property type="evidence" value="ECO:0007669"/>
    <property type="project" value="UniProtKB-KW"/>
</dbReference>
<organism evidence="9">
    <name type="scientific">Pseudozyma antarctica</name>
    <name type="common">Yeast</name>
    <name type="synonym">Candida antarctica</name>
    <dbReference type="NCBI Taxonomy" id="84753"/>
    <lineage>
        <taxon>Eukaryota</taxon>
        <taxon>Fungi</taxon>
        <taxon>Dikarya</taxon>
        <taxon>Basidiomycota</taxon>
        <taxon>Ustilaginomycotina</taxon>
        <taxon>Ustilaginomycetes</taxon>
        <taxon>Ustilaginales</taxon>
        <taxon>Ustilaginaceae</taxon>
        <taxon>Moesziomyces</taxon>
    </lineage>
</organism>
<keyword evidence="6" id="KW-0378">Hydrolase</keyword>
<dbReference type="InterPro" id="IPR000182">
    <property type="entry name" value="GNAT_dom"/>
</dbReference>
<comment type="similarity">
    <text evidence="2 6">Belongs to the DXO/Dom3Z family.</text>
</comment>
<gene>
    <name evidence="9" type="ORF">PAN0_008c3396</name>
</gene>
<comment type="cofactor">
    <cofactor evidence="1 6">
        <name>a divalent metal cation</name>
        <dbReference type="ChEBI" id="CHEBI:60240"/>
    </cofactor>
</comment>
<keyword evidence="6" id="KW-0540">Nuclease</keyword>